<comment type="caution">
    <text evidence="1">The sequence shown here is derived from an EMBL/GenBank/DDBJ whole genome shotgun (WGS) entry which is preliminary data.</text>
</comment>
<reference evidence="1 2" key="1">
    <citation type="submission" date="2019-06" db="EMBL/GenBank/DDBJ databases">
        <title>Sequencing the genomes of 1000 actinobacteria strains.</title>
        <authorList>
            <person name="Klenk H.-P."/>
        </authorList>
    </citation>
    <scope>NUCLEOTIDE SEQUENCE [LARGE SCALE GENOMIC DNA]</scope>
    <source>
        <strain evidence="1 2">DSM 25218</strain>
    </source>
</reference>
<dbReference type="SUPFAM" id="SSF53474">
    <property type="entry name" value="alpha/beta-Hydrolases"/>
    <property type="match status" value="1"/>
</dbReference>
<dbReference type="Pfam" id="PF26363">
    <property type="entry name" value="Phospholipase-like"/>
    <property type="match status" value="1"/>
</dbReference>
<evidence type="ECO:0000313" key="2">
    <source>
        <dbReference type="Proteomes" id="UP000320209"/>
    </source>
</evidence>
<dbReference type="Gene3D" id="3.40.50.1820">
    <property type="entry name" value="alpha/beta hydrolase"/>
    <property type="match status" value="1"/>
</dbReference>
<gene>
    <name evidence="1" type="ORF">FB381_0014</name>
</gene>
<organism evidence="1 2">
    <name type="scientific">Nocardioides albertanoniae</name>
    <dbReference type="NCBI Taxonomy" id="1175486"/>
    <lineage>
        <taxon>Bacteria</taxon>
        <taxon>Bacillati</taxon>
        <taxon>Actinomycetota</taxon>
        <taxon>Actinomycetes</taxon>
        <taxon>Propionibacteriales</taxon>
        <taxon>Nocardioidaceae</taxon>
        <taxon>Nocardioides</taxon>
    </lineage>
</organism>
<dbReference type="AlphaFoldDB" id="A0A543A107"/>
<name>A0A543A107_9ACTN</name>
<dbReference type="InterPro" id="IPR029058">
    <property type="entry name" value="AB_hydrolase_fold"/>
</dbReference>
<protein>
    <submittedName>
        <fullName evidence="1">DUF2974 family protein</fullName>
    </submittedName>
</protein>
<evidence type="ECO:0000313" key="1">
    <source>
        <dbReference type="EMBL" id="TQL66166.1"/>
    </source>
</evidence>
<proteinExistence type="predicted"/>
<dbReference type="EMBL" id="VFOV01000001">
    <property type="protein sequence ID" value="TQL66166.1"/>
    <property type="molecule type" value="Genomic_DNA"/>
</dbReference>
<keyword evidence="2" id="KW-1185">Reference proteome</keyword>
<sequence length="429" mass="45125">MQRLVDGEGGTSKGLKKAIQRADEVLPKLEQAAERYQVAGEALVEFASDQEAAIEAADRAILRYEAAQDEVASALGADVPEGGEDAHEARMGDLNEDVEAAKAAYFAARDDWNAAAERADRLIEDVVEDSSLNDGMFDDIKGIGEDIVDAFSPLAEVLAEVSKSLSALERVALDLLIPLDDEMGSGANGAVSEEVQDRADRRFSDLGPEGKAYRRHVKDMFGLAAASYDDSGAPNPWHRLTEAELAAYGVEVTGDHEFDAAVYRNSDSGEVAVAYRGSEPIAENPEDWSQNLQNAGDVPSAQGEQAIELAAQVTDAFGADNVEFTGHSLGGSLAAIASVATGCEATTFNAEGIGAGSYGAAADQYGAGASADNVTNYRTSNDPLTAGQEGVNVIPPAGAQYTVPTQTPGLWKGHGIKAFPWHDDNQKDG</sequence>
<accession>A0A543A107</accession>
<dbReference type="Proteomes" id="UP000320209">
    <property type="component" value="Unassembled WGS sequence"/>
</dbReference>
<dbReference type="RefSeq" id="WP_170225008.1">
    <property type="nucleotide sequence ID" value="NZ_VFOV01000001.1"/>
</dbReference>